<dbReference type="GO" id="GO:0006935">
    <property type="term" value="P:chemotaxis"/>
    <property type="evidence" value="ECO:0007669"/>
    <property type="project" value="UniProtKB-KW"/>
</dbReference>
<sequence length="130" mass="15100">MRDNLKELIKITKTLKLLYVEDDKQVRDSTLEMLNNFFSDIVIAMDGQEGLEKFNENQFDLIITDMQMPNLNGLEMLKKLNSRVPSLVLSAYDFGSQVSKYGVHDYILKPLESEQFIMALHKVVEKIQQK</sequence>
<dbReference type="PANTHER" id="PTHR44591:SF3">
    <property type="entry name" value="RESPONSE REGULATORY DOMAIN-CONTAINING PROTEIN"/>
    <property type="match status" value="1"/>
</dbReference>
<dbReference type="InterPro" id="IPR001789">
    <property type="entry name" value="Sig_transdc_resp-reg_receiver"/>
</dbReference>
<dbReference type="RefSeq" id="WP_194369626.1">
    <property type="nucleotide sequence ID" value="NZ_CP054492.1"/>
</dbReference>
<feature type="modified residue" description="4-aspartylphosphate" evidence="5">
    <location>
        <position position="65"/>
    </location>
</feature>
<evidence type="ECO:0000259" key="6">
    <source>
        <dbReference type="PROSITE" id="PS50110"/>
    </source>
</evidence>
<dbReference type="AlphaFoldDB" id="A0A7S7LUZ9"/>
<dbReference type="PROSITE" id="PS50110">
    <property type="entry name" value="RESPONSE_REGULATORY"/>
    <property type="match status" value="1"/>
</dbReference>
<comment type="cofactor">
    <cofactor evidence="1">
        <name>Mg(2+)</name>
        <dbReference type="ChEBI" id="CHEBI:18420"/>
    </cofactor>
</comment>
<evidence type="ECO:0000256" key="1">
    <source>
        <dbReference type="ARBA" id="ARBA00001946"/>
    </source>
</evidence>
<dbReference type="InterPro" id="IPR011006">
    <property type="entry name" value="CheY-like_superfamily"/>
</dbReference>
<keyword evidence="8" id="KW-1185">Reference proteome</keyword>
<dbReference type="GO" id="GO:0097588">
    <property type="term" value="P:archaeal or bacterial-type flagellum-dependent cell motility"/>
    <property type="evidence" value="ECO:0007669"/>
    <property type="project" value="UniProtKB-KW"/>
</dbReference>
<keyword evidence="3 5" id="KW-0597">Phosphoprotein</keyword>
<dbReference type="Gene3D" id="3.40.50.2300">
    <property type="match status" value="1"/>
</dbReference>
<dbReference type="Proteomes" id="UP000593994">
    <property type="component" value="Chromosome"/>
</dbReference>
<dbReference type="KEGG" id="sbal:HUE88_13025"/>
<proteinExistence type="predicted"/>
<protein>
    <submittedName>
        <fullName evidence="7">Response regulator</fullName>
    </submittedName>
</protein>
<dbReference type="EMBL" id="CP054492">
    <property type="protein sequence ID" value="QOY51992.1"/>
    <property type="molecule type" value="Genomic_DNA"/>
</dbReference>
<dbReference type="Pfam" id="PF00072">
    <property type="entry name" value="Response_reg"/>
    <property type="match status" value="1"/>
</dbReference>
<keyword evidence="2" id="KW-0145">Chemotaxis</keyword>
<accession>A0A7S7LUZ9</accession>
<evidence type="ECO:0000256" key="3">
    <source>
        <dbReference type="ARBA" id="ARBA00022553"/>
    </source>
</evidence>
<evidence type="ECO:0000256" key="4">
    <source>
        <dbReference type="ARBA" id="ARBA00022779"/>
    </source>
</evidence>
<evidence type="ECO:0000256" key="5">
    <source>
        <dbReference type="PROSITE-ProRule" id="PRU00169"/>
    </source>
</evidence>
<evidence type="ECO:0000313" key="7">
    <source>
        <dbReference type="EMBL" id="QOY51992.1"/>
    </source>
</evidence>
<evidence type="ECO:0000313" key="8">
    <source>
        <dbReference type="Proteomes" id="UP000593994"/>
    </source>
</evidence>
<dbReference type="SMART" id="SM00448">
    <property type="entry name" value="REC"/>
    <property type="match status" value="1"/>
</dbReference>
<evidence type="ECO:0000256" key="2">
    <source>
        <dbReference type="ARBA" id="ARBA00022500"/>
    </source>
</evidence>
<feature type="domain" description="Response regulatory" evidence="6">
    <location>
        <begin position="16"/>
        <end position="124"/>
    </location>
</feature>
<dbReference type="SUPFAM" id="SSF52172">
    <property type="entry name" value="CheY-like"/>
    <property type="match status" value="1"/>
</dbReference>
<organism evidence="7 8">
    <name type="scientific">Candidatus Sulfurimonas baltica</name>
    <dbReference type="NCBI Taxonomy" id="2740404"/>
    <lineage>
        <taxon>Bacteria</taxon>
        <taxon>Pseudomonadati</taxon>
        <taxon>Campylobacterota</taxon>
        <taxon>Epsilonproteobacteria</taxon>
        <taxon>Campylobacterales</taxon>
        <taxon>Sulfurimonadaceae</taxon>
        <taxon>Sulfurimonas</taxon>
    </lineage>
</organism>
<reference evidence="7 8" key="1">
    <citation type="submission" date="2020-05" db="EMBL/GenBank/DDBJ databases">
        <title>Sulfurimonas marisnigri, sp. nov., and Sulfurimonas baltica, sp. nov., manganese oxide reducing chemolithoautotrophs of the class Epsilonproteobacteria isolated from the pelagic redoxclines of the Black and Baltic Seas and emended description of the genus Sulfurimonas.</title>
        <authorList>
            <person name="Henkel J.V."/>
            <person name="Laudan C."/>
            <person name="Werner J."/>
            <person name="Neu T."/>
            <person name="Plewe S."/>
            <person name="Sproer C."/>
            <person name="Bunk B."/>
            <person name="Schulz-Vogt H.N."/>
        </authorList>
    </citation>
    <scope>NUCLEOTIDE SEQUENCE [LARGE SCALE GENOMIC DNA]</scope>
    <source>
        <strain evidence="7 8">GD2</strain>
    </source>
</reference>
<dbReference type="InterPro" id="IPR050595">
    <property type="entry name" value="Bact_response_regulator"/>
</dbReference>
<name>A0A7S7LUZ9_9BACT</name>
<keyword evidence="4" id="KW-0283">Flagellar rotation</keyword>
<gene>
    <name evidence="7" type="ORF">HUE88_13025</name>
</gene>
<dbReference type="PANTHER" id="PTHR44591">
    <property type="entry name" value="STRESS RESPONSE REGULATOR PROTEIN 1"/>
    <property type="match status" value="1"/>
</dbReference>
<dbReference type="GO" id="GO:0000160">
    <property type="term" value="P:phosphorelay signal transduction system"/>
    <property type="evidence" value="ECO:0007669"/>
    <property type="project" value="InterPro"/>
</dbReference>